<evidence type="ECO:0000256" key="11">
    <source>
        <dbReference type="ARBA" id="ARBA00067470"/>
    </source>
</evidence>
<evidence type="ECO:0000313" key="19">
    <source>
        <dbReference type="Proteomes" id="UP000887226"/>
    </source>
</evidence>
<evidence type="ECO:0000256" key="9">
    <source>
        <dbReference type="ARBA" id="ARBA00023136"/>
    </source>
</evidence>
<feature type="domain" description="3-beta hydroxysteroid dehydrogenase/isomerase" evidence="17">
    <location>
        <begin position="19"/>
        <end position="287"/>
    </location>
</feature>
<keyword evidence="4" id="KW-0256">Endoplasmic reticulum</keyword>
<evidence type="ECO:0000256" key="3">
    <source>
        <dbReference type="ARBA" id="ARBA00022516"/>
    </source>
</evidence>
<dbReference type="InterPro" id="IPR036291">
    <property type="entry name" value="NAD(P)-bd_dom_sf"/>
</dbReference>
<evidence type="ECO:0000256" key="14">
    <source>
        <dbReference type="ARBA" id="ARBA00081397"/>
    </source>
</evidence>
<dbReference type="GO" id="GO:0005789">
    <property type="term" value="C:endoplasmic reticulum membrane"/>
    <property type="evidence" value="ECO:0007669"/>
    <property type="project" value="UniProtKB-SubCell"/>
</dbReference>
<keyword evidence="5" id="KW-0752">Steroid biosynthesis</keyword>
<comment type="subcellular location">
    <subcellularLocation>
        <location evidence="1">Endoplasmic reticulum membrane</location>
        <topology evidence="1">Peripheral membrane protein</topology>
    </subcellularLocation>
</comment>
<evidence type="ECO:0000256" key="10">
    <source>
        <dbReference type="ARBA" id="ARBA00046995"/>
    </source>
</evidence>
<comment type="subunit">
    <text evidence="10">Heterotetramer of ERG25, ERG26, ERG27 and ERG28. ERG28 acts as a scaffold to tether ERG27 and other 4,4-demethylation-related enzymes, forming a demethylation enzyme complex, in the endoplasmic reticulum.</text>
</comment>
<dbReference type="InterPro" id="IPR002225">
    <property type="entry name" value="3Beta_OHSteriod_DH/Estase"/>
</dbReference>
<evidence type="ECO:0000256" key="2">
    <source>
        <dbReference type="ARBA" id="ARBA00009219"/>
    </source>
</evidence>
<keyword evidence="9" id="KW-0472">Membrane</keyword>
<evidence type="ECO:0000259" key="17">
    <source>
        <dbReference type="Pfam" id="PF01073"/>
    </source>
</evidence>
<dbReference type="Proteomes" id="UP000887226">
    <property type="component" value="Unassembled WGS sequence"/>
</dbReference>
<evidence type="ECO:0000256" key="15">
    <source>
        <dbReference type="ARBA" id="ARBA00081452"/>
    </source>
</evidence>
<evidence type="ECO:0000256" key="4">
    <source>
        <dbReference type="ARBA" id="ARBA00022824"/>
    </source>
</evidence>
<keyword evidence="7" id="KW-0520">NAD</keyword>
<keyword evidence="8" id="KW-0443">Lipid metabolism</keyword>
<dbReference type="FunFam" id="3.40.50.720:FF:000346">
    <property type="entry name" value="C-3 sterol dehydrogenase/C-4 decarboxylase"/>
    <property type="match status" value="1"/>
</dbReference>
<evidence type="ECO:0000256" key="12">
    <source>
        <dbReference type="ARBA" id="ARBA00067985"/>
    </source>
</evidence>
<keyword evidence="6" id="KW-0560">Oxidoreductase</keyword>
<evidence type="ECO:0000313" key="18">
    <source>
        <dbReference type="EMBL" id="KAG9243523.1"/>
    </source>
</evidence>
<evidence type="ECO:0000256" key="8">
    <source>
        <dbReference type="ARBA" id="ARBA00023098"/>
    </source>
</evidence>
<dbReference type="AlphaFoldDB" id="A0A9P8CDX8"/>
<keyword evidence="19" id="KW-1185">Reference proteome</keyword>
<reference evidence="18" key="1">
    <citation type="journal article" date="2021" name="IMA Fungus">
        <title>Genomic characterization of three marine fungi, including Emericellopsis atlantica sp. nov. with signatures of a generalist lifestyle and marine biomass degradation.</title>
        <authorList>
            <person name="Hagestad O.C."/>
            <person name="Hou L."/>
            <person name="Andersen J.H."/>
            <person name="Hansen E.H."/>
            <person name="Altermark B."/>
            <person name="Li C."/>
            <person name="Kuhnert E."/>
            <person name="Cox R.J."/>
            <person name="Crous P.W."/>
            <person name="Spatafora J.W."/>
            <person name="Lail K."/>
            <person name="Amirebrahimi M."/>
            <person name="Lipzen A."/>
            <person name="Pangilinan J."/>
            <person name="Andreopoulos W."/>
            <person name="Hayes R.D."/>
            <person name="Ng V."/>
            <person name="Grigoriev I.V."/>
            <person name="Jackson S.A."/>
            <person name="Sutton T.D.S."/>
            <person name="Dobson A.D.W."/>
            <person name="Rama T."/>
        </authorList>
    </citation>
    <scope>NUCLEOTIDE SEQUENCE</scope>
    <source>
        <strain evidence="18">TRa3180A</strain>
    </source>
</reference>
<comment type="similarity">
    <text evidence="2">Belongs to the 3-beta-HSD family.</text>
</comment>
<keyword evidence="3" id="KW-0444">Lipid biosynthesis</keyword>
<evidence type="ECO:0000256" key="13">
    <source>
        <dbReference type="ARBA" id="ARBA00081267"/>
    </source>
</evidence>
<proteinExistence type="inferred from homology"/>
<dbReference type="OrthoDB" id="10058185at2759"/>
<comment type="caution">
    <text evidence="18">The sequence shown here is derived from an EMBL/GenBank/DDBJ whole genome shotgun (WGS) entry which is preliminary data.</text>
</comment>
<dbReference type="Gene3D" id="3.40.50.720">
    <property type="entry name" value="NAD(P)-binding Rossmann-like Domain"/>
    <property type="match status" value="1"/>
</dbReference>
<evidence type="ECO:0000256" key="16">
    <source>
        <dbReference type="ARBA" id="ARBA00082106"/>
    </source>
</evidence>
<gene>
    <name evidence="18" type="ORF">BJ878DRAFT_462110</name>
</gene>
<dbReference type="InterPro" id="IPR050177">
    <property type="entry name" value="Lipid_A_modif_metabolic_enz"/>
</dbReference>
<protein>
    <recommendedName>
        <fullName evidence="12">Sterol-4-alpha-carboxylate 3-dehydrogenase ERG26, decarboxylating</fullName>
    </recommendedName>
    <alternativeName>
        <fullName evidence="15 16">C-3 Sterol dehydrogenase ERG26</fullName>
    </alternativeName>
    <alternativeName>
        <fullName evidence="13 14">C-4 decarboxylase ERG26</fullName>
    </alternativeName>
    <alternativeName>
        <fullName evidence="11">Sterol-4-alpha-carboxylate 3-dehydrogenase erg26, decarboxylating</fullName>
    </alternativeName>
</protein>
<dbReference type="EMBL" id="MU253970">
    <property type="protein sequence ID" value="KAG9243523.1"/>
    <property type="molecule type" value="Genomic_DNA"/>
</dbReference>
<evidence type="ECO:0000256" key="7">
    <source>
        <dbReference type="ARBA" id="ARBA00023027"/>
    </source>
</evidence>
<name>A0A9P8CDX8_9HELO</name>
<dbReference type="Pfam" id="PF01073">
    <property type="entry name" value="3Beta_HSD"/>
    <property type="match status" value="1"/>
</dbReference>
<dbReference type="PANTHER" id="PTHR43245:SF51">
    <property type="entry name" value="SHORT CHAIN DEHYDROGENASE_REDUCTASE FAMILY 42E, MEMBER 2"/>
    <property type="match status" value="1"/>
</dbReference>
<dbReference type="GO" id="GO:0006696">
    <property type="term" value="P:ergosterol biosynthetic process"/>
    <property type="evidence" value="ECO:0007669"/>
    <property type="project" value="UniProtKB-ARBA"/>
</dbReference>
<dbReference type="SUPFAM" id="SSF51735">
    <property type="entry name" value="NAD(P)-binding Rossmann-fold domains"/>
    <property type="match status" value="1"/>
</dbReference>
<dbReference type="GO" id="GO:0000252">
    <property type="term" value="F:3-beta-hydroxysteroid dehydrogenase [NAD(P)+]/C4-decarboxylase activity"/>
    <property type="evidence" value="ECO:0007669"/>
    <property type="project" value="UniProtKB-ARBA"/>
</dbReference>
<dbReference type="PANTHER" id="PTHR43245">
    <property type="entry name" value="BIFUNCTIONAL POLYMYXIN RESISTANCE PROTEIN ARNA"/>
    <property type="match status" value="1"/>
</dbReference>
<evidence type="ECO:0000256" key="5">
    <source>
        <dbReference type="ARBA" id="ARBA00022955"/>
    </source>
</evidence>
<organism evidence="18 19">
    <name type="scientific">Calycina marina</name>
    <dbReference type="NCBI Taxonomy" id="1763456"/>
    <lineage>
        <taxon>Eukaryota</taxon>
        <taxon>Fungi</taxon>
        <taxon>Dikarya</taxon>
        <taxon>Ascomycota</taxon>
        <taxon>Pezizomycotina</taxon>
        <taxon>Leotiomycetes</taxon>
        <taxon>Helotiales</taxon>
        <taxon>Pezizellaceae</taxon>
        <taxon>Calycina</taxon>
    </lineage>
</organism>
<accession>A0A9P8CDX8</accession>
<sequence>MTPVTEKPVSKPTLGNITVIGGCGFLGHHIVNLLHDSYDCKISVIDLFTTRNRRPDSDGVAYYDGDITLTSSLTKIFQKCKPDIVIHTASPTLIGANDALYYKVNVEGTKTVIEACKQCGVKGLVYTSSASVISDTVSDLVNADERWPVIPSSKQIEYYSTTKAEAESAVLAANRSPTLLTLSLRPAGIFGPGDVQLLPPIMKLVPDNKTGFQLGENTNLFDFTYVGNVAHAHCLAARALLATARMSIVPLDHERVDGEAFFITNDSPVPFWDFARAIFKAAGEKRGTEHVWVIGSDVGLILGGVLEWVMWAVGRPSKLTRRQVRYSCMTRYYSCAKAKERLGYAPIVGLDEGIKLGVGAVLEQQQSEREKKSQ</sequence>
<evidence type="ECO:0000256" key="1">
    <source>
        <dbReference type="ARBA" id="ARBA00004406"/>
    </source>
</evidence>
<evidence type="ECO:0000256" key="6">
    <source>
        <dbReference type="ARBA" id="ARBA00023002"/>
    </source>
</evidence>
<dbReference type="PROSITE" id="PS51257">
    <property type="entry name" value="PROKAR_LIPOPROTEIN"/>
    <property type="match status" value="1"/>
</dbReference>